<accession>A0A7G7W761</accession>
<sequence>MALTPLTSANSAVLLNGDVVFFVGNQAIAANKVRIARLDGSGTDKLNPVPFTVGTQNILVTAIGTSHIVSGVAQAPQARTMALLAGSGVYAAYNSSTHVFGQNGATAGDIRLTYVPQLVAYINSVKANYTQVIALYEGMINGLEYFSLPNTAAEQAKADELIADMRAGANAVAATGAKVILLTSPPSHRSEQTVSIAQGAAVERVRQTVNNDMIANFALYGALGATASHRDDPQLYPYRAYETYPDYYADATHYTIAGQQLWGERHLLPEVMRVAKLPNPVVEPPVSDNPDDTPLSLEWLEADVATVGSNNTLTRMDGQDGFDVSGAFSKYAIGPSNDTNRGYVEFLYRNSLSGIVVGLCTERRAGHSILDIRYGFNLDGLLVKDYGTQRGEEQTLSDTFTTDTLLRIAIVGNNVVLSVGGTTLSTLPLADEDVSKALFVSAVLSKSTGTIKNPIIQGANVLPAFYYEPSGTIKRQEDSADVRLSPGDWTIEAAPSGNPAAFGGGDAYATNNGAWQESTVPAGCTQAVFEGFVSSGGGTYEVSVNGEVVATGSQYSSFNNRRPYFATIPNLLPGDVVRMTKTGGAVMFADQFKFLP</sequence>
<proteinExistence type="predicted"/>
<dbReference type="SUPFAM" id="SSF52266">
    <property type="entry name" value="SGNH hydrolase"/>
    <property type="match status" value="1"/>
</dbReference>
<keyword evidence="1" id="KW-0378">Hydrolase</keyword>
<dbReference type="EMBL" id="CP060202">
    <property type="protein sequence ID" value="QNH62204.1"/>
    <property type="molecule type" value="Genomic_DNA"/>
</dbReference>
<protein>
    <submittedName>
        <fullName evidence="1">SGNH/GDSL hydrolase family protein</fullName>
    </submittedName>
</protein>
<reference evidence="1 2" key="1">
    <citation type="submission" date="2020-08" db="EMBL/GenBank/DDBJ databases">
        <title>Hymenobacter sp. S2-20-2 genome sequencing.</title>
        <authorList>
            <person name="Jin L."/>
        </authorList>
    </citation>
    <scope>NUCLEOTIDE SEQUENCE [LARGE SCALE GENOMIC DNA]</scope>
    <source>
        <strain evidence="1 2">S2-20-2</strain>
    </source>
</reference>
<dbReference type="Proteomes" id="UP000515489">
    <property type="component" value="Chromosome"/>
</dbReference>
<evidence type="ECO:0000313" key="1">
    <source>
        <dbReference type="EMBL" id="QNH62204.1"/>
    </source>
</evidence>
<name>A0A7G7W761_9BACT</name>
<gene>
    <name evidence="1" type="ORF">H4317_19040</name>
</gene>
<keyword evidence="2" id="KW-1185">Reference proteome</keyword>
<dbReference type="Gene3D" id="3.40.50.1110">
    <property type="entry name" value="SGNH hydrolase"/>
    <property type="match status" value="1"/>
</dbReference>
<dbReference type="AlphaFoldDB" id="A0A7G7W761"/>
<dbReference type="InterPro" id="IPR036514">
    <property type="entry name" value="SGNH_hydro_sf"/>
</dbReference>
<dbReference type="GO" id="GO:0016788">
    <property type="term" value="F:hydrolase activity, acting on ester bonds"/>
    <property type="evidence" value="ECO:0007669"/>
    <property type="project" value="UniProtKB-ARBA"/>
</dbReference>
<dbReference type="RefSeq" id="WP_185888119.1">
    <property type="nucleotide sequence ID" value="NZ_CP060202.1"/>
</dbReference>
<organism evidence="1 2">
    <name type="scientific">Hymenobacter sediminicola</name>
    <dbReference type="NCBI Taxonomy" id="2761579"/>
    <lineage>
        <taxon>Bacteria</taxon>
        <taxon>Pseudomonadati</taxon>
        <taxon>Bacteroidota</taxon>
        <taxon>Cytophagia</taxon>
        <taxon>Cytophagales</taxon>
        <taxon>Hymenobacteraceae</taxon>
        <taxon>Hymenobacter</taxon>
    </lineage>
</organism>
<evidence type="ECO:0000313" key="2">
    <source>
        <dbReference type="Proteomes" id="UP000515489"/>
    </source>
</evidence>
<dbReference type="KEGG" id="hsk:H4317_19040"/>